<dbReference type="InterPro" id="IPR026854">
    <property type="entry name" value="VPS13_N"/>
</dbReference>
<organism evidence="3 4">
    <name type="scientific">Capsicum baccatum</name>
    <name type="common">Peruvian pepper</name>
    <dbReference type="NCBI Taxonomy" id="33114"/>
    <lineage>
        <taxon>Eukaryota</taxon>
        <taxon>Viridiplantae</taxon>
        <taxon>Streptophyta</taxon>
        <taxon>Embryophyta</taxon>
        <taxon>Tracheophyta</taxon>
        <taxon>Spermatophyta</taxon>
        <taxon>Magnoliopsida</taxon>
        <taxon>eudicotyledons</taxon>
        <taxon>Gunneridae</taxon>
        <taxon>Pentapetalae</taxon>
        <taxon>asterids</taxon>
        <taxon>lamiids</taxon>
        <taxon>Solanales</taxon>
        <taxon>Solanaceae</taxon>
        <taxon>Solanoideae</taxon>
        <taxon>Capsiceae</taxon>
        <taxon>Capsicum</taxon>
    </lineage>
</organism>
<reference evidence="4" key="2">
    <citation type="journal article" date="2017" name="J. Anim. Genet.">
        <title>Multiple reference genome sequences of hot pepper reveal the massive evolution of plant disease resistance genes by retroduplication.</title>
        <authorList>
            <person name="Kim S."/>
            <person name="Park J."/>
            <person name="Yeom S.-I."/>
            <person name="Kim Y.-M."/>
            <person name="Seo E."/>
            <person name="Kim K.-T."/>
            <person name="Kim M.-S."/>
            <person name="Lee J.M."/>
            <person name="Cheong K."/>
            <person name="Shin H.-S."/>
            <person name="Kim S.-B."/>
            <person name="Han K."/>
            <person name="Lee J."/>
            <person name="Park M."/>
            <person name="Lee H.-A."/>
            <person name="Lee H.-Y."/>
            <person name="Lee Y."/>
            <person name="Oh S."/>
            <person name="Lee J.H."/>
            <person name="Choi E."/>
            <person name="Choi E."/>
            <person name="Lee S.E."/>
            <person name="Jeon J."/>
            <person name="Kim H."/>
            <person name="Choi G."/>
            <person name="Song H."/>
            <person name="Lee J."/>
            <person name="Lee S.-C."/>
            <person name="Kwon J.-K."/>
            <person name="Lee H.-Y."/>
            <person name="Koo N."/>
            <person name="Hong Y."/>
            <person name="Kim R.W."/>
            <person name="Kang W.-H."/>
            <person name="Huh J.H."/>
            <person name="Kang B.-C."/>
            <person name="Yang T.-J."/>
            <person name="Lee Y.-H."/>
            <person name="Bennetzen J.L."/>
            <person name="Choi D."/>
        </authorList>
    </citation>
    <scope>NUCLEOTIDE SEQUENCE [LARGE SCALE GENOMIC DNA]</scope>
    <source>
        <strain evidence="4">cv. PBC81</strain>
    </source>
</reference>
<gene>
    <name evidence="3" type="ORF">CQW23_00593</name>
</gene>
<dbReference type="AlphaFoldDB" id="A0A2G2XL76"/>
<feature type="domain" description="Chorein N-terminal" evidence="2">
    <location>
        <begin position="1"/>
        <end position="68"/>
    </location>
</feature>
<dbReference type="EMBL" id="MLFT02000001">
    <property type="protein sequence ID" value="PHT58230.1"/>
    <property type="molecule type" value="Genomic_DNA"/>
</dbReference>
<keyword evidence="1" id="KW-0813">Transport</keyword>
<evidence type="ECO:0000313" key="4">
    <source>
        <dbReference type="Proteomes" id="UP000224567"/>
    </source>
</evidence>
<accession>A0A2G2XL76</accession>
<dbReference type="OrthoDB" id="428159at2759"/>
<proteinExistence type="predicted"/>
<keyword evidence="4" id="KW-1185">Reference proteome</keyword>
<name>A0A2G2XL76_CAPBA</name>
<feature type="domain" description="Chorein N-terminal" evidence="2">
    <location>
        <begin position="294"/>
        <end position="528"/>
    </location>
</feature>
<protein>
    <recommendedName>
        <fullName evidence="2">Chorein N-terminal domain-containing protein</fullName>
    </recommendedName>
</protein>
<comment type="caution">
    <text evidence="3">The sequence shown here is derived from an EMBL/GenBank/DDBJ whole genome shotgun (WGS) entry which is preliminary data.</text>
</comment>
<dbReference type="Proteomes" id="UP000224567">
    <property type="component" value="Unassembled WGS sequence"/>
</dbReference>
<sequence length="595" mass="68849">MLEDQVAYLLQRYLGNYVRGLNKEALKISVWQGDVELKNMQLKPEALNALKLPVKVKAGFLGSVRLKIDEDVSHRIGAGWLKWKLASGVLCDKKVPPKLKGKFYRMVVRPAMLYGAECWPVKNSHIQKMKVAEMRMLRWMCGMTRGDRVRNETIREKVGVAPVECKMREVRLSWFGHVKRRDTDAPVRRCERLALDGFRRGRGRPKKYWGEVIRRDMEQLQLTEDMTLDRKVPWSRLGQDPVLVHLDRIFLLAEPATQVEGSTEDAVQEAKRNRIRVRKWKQSFWRVNECYRQKCNTGHPFAAGITLEKLSAMTVDDSGSEAFVTGNALDFIQKSVELDRLAVYFDSDITPWHIDKAWADLLPQEWVKIFRYGTDNGKPADRIKEHSYILQPVTGKAKFSKQRPNPSRDNMEPLQKAVVALDDNGYRDLLKLAENFAAFNQRLNYAHLRPHVSVKSDPRSWWKYAYQALSVQIKKASGKLSWEQVLRYTRLRKKYISLYASLLKSDPDRIVIDDNKDLEELDNTLDAEIILQWSVRHGNGVGILVDEELREQVVEVKWVNDRLMPIKLVIGESTLNVISAYALQTGLDEEEKSCW</sequence>
<dbReference type="Pfam" id="PF12624">
    <property type="entry name" value="VPS13_N"/>
    <property type="match status" value="2"/>
</dbReference>
<evidence type="ECO:0000256" key="1">
    <source>
        <dbReference type="ARBA" id="ARBA00022448"/>
    </source>
</evidence>
<evidence type="ECO:0000259" key="2">
    <source>
        <dbReference type="Pfam" id="PF12624"/>
    </source>
</evidence>
<dbReference type="PANTHER" id="PTHR46238">
    <property type="entry name" value="REVERSE TRANSCRIPTASE DOMAIN-CONTAINING PROTEIN"/>
    <property type="match status" value="1"/>
</dbReference>
<evidence type="ECO:0000313" key="3">
    <source>
        <dbReference type="EMBL" id="PHT58230.1"/>
    </source>
</evidence>
<dbReference type="STRING" id="33114.A0A2G2XL76"/>
<dbReference type="PANTHER" id="PTHR46238:SF8">
    <property type="entry name" value="ENDONUCLEASE_EXONUCLEASE_PHOSPHATASE DOMAIN-CONTAINING PROTEIN"/>
    <property type="match status" value="1"/>
</dbReference>
<reference evidence="3 4" key="1">
    <citation type="journal article" date="2017" name="Genome Biol.">
        <title>New reference genome sequences of hot pepper reveal the massive evolution of plant disease-resistance genes by retroduplication.</title>
        <authorList>
            <person name="Kim S."/>
            <person name="Park J."/>
            <person name="Yeom S.I."/>
            <person name="Kim Y.M."/>
            <person name="Seo E."/>
            <person name="Kim K.T."/>
            <person name="Kim M.S."/>
            <person name="Lee J.M."/>
            <person name="Cheong K."/>
            <person name="Shin H.S."/>
            <person name="Kim S.B."/>
            <person name="Han K."/>
            <person name="Lee J."/>
            <person name="Park M."/>
            <person name="Lee H.A."/>
            <person name="Lee H.Y."/>
            <person name="Lee Y."/>
            <person name="Oh S."/>
            <person name="Lee J.H."/>
            <person name="Choi E."/>
            <person name="Choi E."/>
            <person name="Lee S.E."/>
            <person name="Jeon J."/>
            <person name="Kim H."/>
            <person name="Choi G."/>
            <person name="Song H."/>
            <person name="Lee J."/>
            <person name="Lee S.C."/>
            <person name="Kwon J.K."/>
            <person name="Lee H.Y."/>
            <person name="Koo N."/>
            <person name="Hong Y."/>
            <person name="Kim R.W."/>
            <person name="Kang W.H."/>
            <person name="Huh J.H."/>
            <person name="Kang B.C."/>
            <person name="Yang T.J."/>
            <person name="Lee Y.H."/>
            <person name="Bennetzen J.L."/>
            <person name="Choi D."/>
        </authorList>
    </citation>
    <scope>NUCLEOTIDE SEQUENCE [LARGE SCALE GENOMIC DNA]</scope>
    <source>
        <strain evidence="4">cv. PBC81</strain>
    </source>
</reference>